<dbReference type="GO" id="GO:0031564">
    <property type="term" value="P:transcription antitermination"/>
    <property type="evidence" value="ECO:0007669"/>
    <property type="project" value="UniProtKB-KW"/>
</dbReference>
<dbReference type="RefSeq" id="WP_013763055.1">
    <property type="nucleotide sequence ID" value="NC_015510.1"/>
</dbReference>
<name>F4L0H9_HALH1</name>
<dbReference type="eggNOG" id="COG0250">
    <property type="taxonomic scope" value="Bacteria"/>
</dbReference>
<evidence type="ECO:0000256" key="3">
    <source>
        <dbReference type="ARBA" id="ARBA00023163"/>
    </source>
</evidence>
<evidence type="ECO:0000313" key="6">
    <source>
        <dbReference type="Proteomes" id="UP000008461"/>
    </source>
</evidence>
<dbReference type="InterPro" id="IPR036735">
    <property type="entry name" value="NGN_dom_sf"/>
</dbReference>
<keyword evidence="6" id="KW-1185">Reference proteome</keyword>
<dbReference type="AlphaFoldDB" id="F4L0H9"/>
<dbReference type="HOGENOM" id="CLU_067287_5_1_10"/>
<sequence>MLNEEKWHVLQVKPRSEKKVGQRLRDLGFESCVPTQKQLRKWSDRKKLIDVVLFNNYVFVATDQQRRNEVYQVGNIFGYLQFGGRAALLTDKEVAMIKQFGHISEPVSISYDGFSRYDEVEIISGSLTGFRGIVTAVNGATRLQLALPSLHCFANVELKQTEIRRVTAH</sequence>
<dbReference type="NCBIfam" id="NF033644">
    <property type="entry name" value="antiterm_UpxY"/>
    <property type="match status" value="1"/>
</dbReference>
<gene>
    <name evidence="5" type="ordered locus">Halhy_0582</name>
</gene>
<keyword evidence="2" id="KW-0805">Transcription regulation</keyword>
<evidence type="ECO:0000313" key="5">
    <source>
        <dbReference type="EMBL" id="AEE48491.1"/>
    </source>
</evidence>
<organism evidence="5 6">
    <name type="scientific">Haliscomenobacter hydrossis (strain ATCC 27775 / DSM 1100 / LMG 10767 / O)</name>
    <dbReference type="NCBI Taxonomy" id="760192"/>
    <lineage>
        <taxon>Bacteria</taxon>
        <taxon>Pseudomonadati</taxon>
        <taxon>Bacteroidota</taxon>
        <taxon>Saprospiria</taxon>
        <taxon>Saprospirales</taxon>
        <taxon>Haliscomenobacteraceae</taxon>
        <taxon>Haliscomenobacter</taxon>
    </lineage>
</organism>
<dbReference type="SUPFAM" id="SSF82679">
    <property type="entry name" value="N-utilization substance G protein NusG, N-terminal domain"/>
    <property type="match status" value="1"/>
</dbReference>
<dbReference type="PANTHER" id="PTHR30265:SF4">
    <property type="entry name" value="KOW MOTIF FAMILY PROTEIN, EXPRESSED"/>
    <property type="match status" value="1"/>
</dbReference>
<reference evidence="5 6" key="1">
    <citation type="journal article" date="2011" name="Stand. Genomic Sci.">
        <title>Complete genome sequence of Haliscomenobacter hydrossis type strain (O).</title>
        <authorList>
            <consortium name="US DOE Joint Genome Institute (JGI-PGF)"/>
            <person name="Daligault H."/>
            <person name="Lapidus A."/>
            <person name="Zeytun A."/>
            <person name="Nolan M."/>
            <person name="Lucas S."/>
            <person name="Del Rio T.G."/>
            <person name="Tice H."/>
            <person name="Cheng J.F."/>
            <person name="Tapia R."/>
            <person name="Han C."/>
            <person name="Goodwin L."/>
            <person name="Pitluck S."/>
            <person name="Liolios K."/>
            <person name="Pagani I."/>
            <person name="Ivanova N."/>
            <person name="Huntemann M."/>
            <person name="Mavromatis K."/>
            <person name="Mikhailova N."/>
            <person name="Pati A."/>
            <person name="Chen A."/>
            <person name="Palaniappan K."/>
            <person name="Land M."/>
            <person name="Hauser L."/>
            <person name="Brambilla E.M."/>
            <person name="Rohde M."/>
            <person name="Verbarg S."/>
            <person name="Goker M."/>
            <person name="Bristow J."/>
            <person name="Eisen J.A."/>
            <person name="Markowitz V."/>
            <person name="Hugenholtz P."/>
            <person name="Kyrpides N.C."/>
            <person name="Klenk H.P."/>
            <person name="Woyke T."/>
        </authorList>
    </citation>
    <scope>NUCLEOTIDE SEQUENCE [LARGE SCALE GENOMIC DNA]</scope>
    <source>
        <strain evidence="6">ATCC 27775 / DSM 1100 / LMG 10767 / O</strain>
    </source>
</reference>
<dbReference type="InterPro" id="IPR043425">
    <property type="entry name" value="NusG-like"/>
</dbReference>
<dbReference type="STRING" id="760192.Halhy_0582"/>
<reference key="2">
    <citation type="submission" date="2011-04" db="EMBL/GenBank/DDBJ databases">
        <title>Complete sequence of chromosome of Haliscomenobacter hydrossis DSM 1100.</title>
        <authorList>
            <consortium name="US DOE Joint Genome Institute (JGI-PGF)"/>
            <person name="Lucas S."/>
            <person name="Han J."/>
            <person name="Lapidus A."/>
            <person name="Bruce D."/>
            <person name="Goodwin L."/>
            <person name="Pitluck S."/>
            <person name="Peters L."/>
            <person name="Kyrpides N."/>
            <person name="Mavromatis K."/>
            <person name="Ivanova N."/>
            <person name="Ovchinnikova G."/>
            <person name="Pagani I."/>
            <person name="Daligault H."/>
            <person name="Detter J.C."/>
            <person name="Han C."/>
            <person name="Land M."/>
            <person name="Hauser L."/>
            <person name="Markowitz V."/>
            <person name="Cheng J.-F."/>
            <person name="Hugenholtz P."/>
            <person name="Woyke T."/>
            <person name="Wu D."/>
            <person name="Verbarg S."/>
            <person name="Frueling A."/>
            <person name="Brambilla E."/>
            <person name="Klenk H.-P."/>
            <person name="Eisen J.A."/>
        </authorList>
    </citation>
    <scope>NUCLEOTIDE SEQUENCE</scope>
    <source>
        <strain>DSM 1100</strain>
    </source>
</reference>
<dbReference type="PANTHER" id="PTHR30265">
    <property type="entry name" value="RHO-INTERACTING TRANSCRIPTION TERMINATION FACTOR NUSG"/>
    <property type="match status" value="1"/>
</dbReference>
<dbReference type="InterPro" id="IPR006645">
    <property type="entry name" value="NGN-like_dom"/>
</dbReference>
<dbReference type="EMBL" id="CP002691">
    <property type="protein sequence ID" value="AEE48491.1"/>
    <property type="molecule type" value="Genomic_DNA"/>
</dbReference>
<accession>F4L0H9</accession>
<dbReference type="Proteomes" id="UP000008461">
    <property type="component" value="Chromosome"/>
</dbReference>
<proteinExistence type="predicted"/>
<dbReference type="KEGG" id="hhy:Halhy_0582"/>
<dbReference type="CDD" id="cd09895">
    <property type="entry name" value="NGN_SP_UpxY"/>
    <property type="match status" value="1"/>
</dbReference>
<feature type="domain" description="NusG-like N-terminal" evidence="4">
    <location>
        <begin position="6"/>
        <end position="97"/>
    </location>
</feature>
<dbReference type="GO" id="GO:0006354">
    <property type="term" value="P:DNA-templated transcription elongation"/>
    <property type="evidence" value="ECO:0007669"/>
    <property type="project" value="InterPro"/>
</dbReference>
<keyword evidence="3" id="KW-0804">Transcription</keyword>
<keyword evidence="1" id="KW-0889">Transcription antitermination</keyword>
<dbReference type="OrthoDB" id="9796143at2"/>
<evidence type="ECO:0000256" key="1">
    <source>
        <dbReference type="ARBA" id="ARBA00022814"/>
    </source>
</evidence>
<evidence type="ECO:0000256" key="2">
    <source>
        <dbReference type="ARBA" id="ARBA00023015"/>
    </source>
</evidence>
<evidence type="ECO:0000259" key="4">
    <source>
        <dbReference type="Pfam" id="PF02357"/>
    </source>
</evidence>
<dbReference type="Pfam" id="PF02357">
    <property type="entry name" value="NusG"/>
    <property type="match status" value="1"/>
</dbReference>
<dbReference type="Gene3D" id="3.30.70.940">
    <property type="entry name" value="NusG, N-terminal domain"/>
    <property type="match status" value="1"/>
</dbReference>
<protein>
    <submittedName>
        <fullName evidence="5">NGN domain-containing protein</fullName>
    </submittedName>
</protein>